<protein>
    <submittedName>
        <fullName evidence="2">Uncharacterized protein</fullName>
    </submittedName>
</protein>
<name>U4UAS7_DENPD</name>
<proteinExistence type="predicted"/>
<gene>
    <name evidence="2" type="ORF">D910_04466</name>
</gene>
<feature type="region of interest" description="Disordered" evidence="1">
    <location>
        <begin position="222"/>
        <end position="242"/>
    </location>
</feature>
<reference evidence="2 3" key="1">
    <citation type="journal article" date="2013" name="Genome Biol.">
        <title>Draft genome of the mountain pine beetle, Dendroctonus ponderosae Hopkins, a major forest pest.</title>
        <authorList>
            <person name="Keeling C.I."/>
            <person name="Yuen M.M."/>
            <person name="Liao N.Y."/>
            <person name="Docking T.R."/>
            <person name="Chan S.K."/>
            <person name="Taylor G.A."/>
            <person name="Palmquist D.L."/>
            <person name="Jackman S.D."/>
            <person name="Nguyen A."/>
            <person name="Li M."/>
            <person name="Henderson H."/>
            <person name="Janes J.K."/>
            <person name="Zhao Y."/>
            <person name="Pandoh P."/>
            <person name="Moore R."/>
            <person name="Sperling F.A."/>
            <person name="Huber D.P."/>
            <person name="Birol I."/>
            <person name="Jones S.J."/>
            <person name="Bohlmann J."/>
        </authorList>
    </citation>
    <scope>NUCLEOTIDE SEQUENCE</scope>
</reference>
<accession>U4UAS7</accession>
<dbReference type="AlphaFoldDB" id="U4UAS7"/>
<evidence type="ECO:0000256" key="1">
    <source>
        <dbReference type="SAM" id="MobiDB-lite"/>
    </source>
</evidence>
<feature type="compositionally biased region" description="Acidic residues" evidence="1">
    <location>
        <begin position="307"/>
        <end position="321"/>
    </location>
</feature>
<evidence type="ECO:0000313" key="2">
    <source>
        <dbReference type="EMBL" id="ERL87065.1"/>
    </source>
</evidence>
<dbReference type="Proteomes" id="UP000030742">
    <property type="component" value="Unassembled WGS sequence"/>
</dbReference>
<organism evidence="2 3">
    <name type="scientific">Dendroctonus ponderosae</name>
    <name type="common">Mountain pine beetle</name>
    <dbReference type="NCBI Taxonomy" id="77166"/>
    <lineage>
        <taxon>Eukaryota</taxon>
        <taxon>Metazoa</taxon>
        <taxon>Ecdysozoa</taxon>
        <taxon>Arthropoda</taxon>
        <taxon>Hexapoda</taxon>
        <taxon>Insecta</taxon>
        <taxon>Pterygota</taxon>
        <taxon>Neoptera</taxon>
        <taxon>Endopterygota</taxon>
        <taxon>Coleoptera</taxon>
        <taxon>Polyphaga</taxon>
        <taxon>Cucujiformia</taxon>
        <taxon>Curculionidae</taxon>
        <taxon>Scolytinae</taxon>
        <taxon>Dendroctonus</taxon>
    </lineage>
</organism>
<feature type="region of interest" description="Disordered" evidence="1">
    <location>
        <begin position="364"/>
        <end position="384"/>
    </location>
</feature>
<sequence length="475" mass="53771">MAIELKFTKPDCGLHWGFRLVGGADFNEPLVVVKGEPYKVKIIKQPRRDPNDVLYRKKSVQFEPLVTEVEISRDTSVADSTDSLEMSEDTHLAELEVEASVQITEETTVEMCEADEDEDDQATYQISDGDSPIQTNGDECTIKKIKPIHVNLNLIYIVKPGSLDIHIEPVVCESSLSLEEQLAAVQKQLLALSQLPSAIQVTLEAVTKQLNKIVLEKTTQVQEASSEDYESNHLEPTNGFGSFEEEGAWREQSASTSLLHLIIADVPEENLSVSENAEGDITENEADDQPSFDDLEHDHAGSKAEEQENEADEAEEVEEPLDPYAGLTEEEKEAKIREEKLLSKKLKIEEERRKMDWTQRPIVLPGGRKWSDPDDATPKLRAPKMSDEKICKAIEEHSELIVNHWNRIWPWGDKEKPVYSINFLKYQPPPKNLDYLQKSEVYRLIHDMEPPVRGVGARAEIILSEKDYYQEKGAP</sequence>
<feature type="compositionally biased region" description="Acidic residues" evidence="1">
    <location>
        <begin position="280"/>
        <end position="293"/>
    </location>
</feature>
<dbReference type="OrthoDB" id="44841at2759"/>
<dbReference type="EMBL" id="KB631904">
    <property type="protein sequence ID" value="ERL87065.1"/>
    <property type="molecule type" value="Genomic_DNA"/>
</dbReference>
<dbReference type="STRING" id="77166.U4UAS7"/>
<feature type="compositionally biased region" description="Basic and acidic residues" evidence="1">
    <location>
        <begin position="369"/>
        <end position="384"/>
    </location>
</feature>
<evidence type="ECO:0000313" key="3">
    <source>
        <dbReference type="Proteomes" id="UP000030742"/>
    </source>
</evidence>
<feature type="region of interest" description="Disordered" evidence="1">
    <location>
        <begin position="280"/>
        <end position="333"/>
    </location>
</feature>
<feature type="compositionally biased region" description="Basic and acidic residues" evidence="1">
    <location>
        <begin position="294"/>
        <end position="306"/>
    </location>
</feature>